<dbReference type="InterPro" id="IPR006439">
    <property type="entry name" value="HAD-SF_hydro_IA"/>
</dbReference>
<proteinExistence type="predicted"/>
<dbReference type="PANTHER" id="PTHR18901:SF38">
    <property type="entry name" value="PSEUDOURIDINE-5'-PHOSPHATASE"/>
    <property type="match status" value="1"/>
</dbReference>
<dbReference type="SUPFAM" id="SSF56784">
    <property type="entry name" value="HAD-like"/>
    <property type="match status" value="1"/>
</dbReference>
<dbReference type="InterPro" id="IPR036412">
    <property type="entry name" value="HAD-like_sf"/>
</dbReference>
<dbReference type="EMBL" id="CP039734">
    <property type="protein sequence ID" value="QIR76968.2"/>
    <property type="molecule type" value="Genomic_DNA"/>
</dbReference>
<sequence>MFHQKKVIIFDMDGTLIDSVGIWNAVDKELIARLGGETLPEENIQQRRDELLRTFSHTQDAYLAYCNFLAQTYNATLSKEEIRAMRYAIAQHYLKNVIDFKPNAHTLLHYLKEQGYQLVIASTTSQNNLNIYIHENNAMRQKVDFEKTFSLILGREVVRKIKPHPEVHYVIMQELKAEPHECLVVEDSLVGVEAAHNAGIEVITIFDTYAKNDEAELRKRSLGYFEDFETLLLHVKEELGKKLKI</sequence>
<dbReference type="Gene3D" id="1.10.150.240">
    <property type="entry name" value="Putative phosphatase, domain 2"/>
    <property type="match status" value="1"/>
</dbReference>
<accession>A0A858KGP4</accession>
<name>A0A858KGP4_9BACT</name>
<dbReference type="PANTHER" id="PTHR18901">
    <property type="entry name" value="2-DEOXYGLUCOSE-6-PHOSPHATE PHOSPHATASE 2"/>
    <property type="match status" value="1"/>
</dbReference>
<protein>
    <submittedName>
        <fullName evidence="1">HAD family phosphatase</fullName>
    </submittedName>
</protein>
<dbReference type="InterPro" id="IPR023214">
    <property type="entry name" value="HAD_sf"/>
</dbReference>
<dbReference type="GO" id="GO:0016791">
    <property type="term" value="F:phosphatase activity"/>
    <property type="evidence" value="ECO:0007669"/>
    <property type="project" value="TreeGrafter"/>
</dbReference>
<dbReference type="CDD" id="cd07505">
    <property type="entry name" value="HAD_BPGM-like"/>
    <property type="match status" value="1"/>
</dbReference>
<dbReference type="RefSeq" id="WP_167750423.1">
    <property type="nucleotide sequence ID" value="NZ_CP039734.2"/>
</dbReference>
<dbReference type="AlphaFoldDB" id="A0A858KGP4"/>
<dbReference type="InterPro" id="IPR041492">
    <property type="entry name" value="HAD_2"/>
</dbReference>
<gene>
    <name evidence="1" type="ORF">FA584_12480</name>
</gene>
<organism evidence="1 2">
    <name type="scientific">Sulfurospirillum diekertiae</name>
    <dbReference type="NCBI Taxonomy" id="1854492"/>
    <lineage>
        <taxon>Bacteria</taxon>
        <taxon>Pseudomonadati</taxon>
        <taxon>Campylobacterota</taxon>
        <taxon>Epsilonproteobacteria</taxon>
        <taxon>Campylobacterales</taxon>
        <taxon>Sulfurospirillaceae</taxon>
        <taxon>Sulfurospirillum</taxon>
    </lineage>
</organism>
<dbReference type="Gene3D" id="3.40.50.1000">
    <property type="entry name" value="HAD superfamily/HAD-like"/>
    <property type="match status" value="1"/>
</dbReference>
<dbReference type="Pfam" id="PF13419">
    <property type="entry name" value="HAD_2"/>
    <property type="match status" value="1"/>
</dbReference>
<dbReference type="NCBIfam" id="TIGR01509">
    <property type="entry name" value="HAD-SF-IA-v3"/>
    <property type="match status" value="1"/>
</dbReference>
<dbReference type="SFLD" id="SFLDS00003">
    <property type="entry name" value="Haloacid_Dehalogenase"/>
    <property type="match status" value="1"/>
</dbReference>
<dbReference type="SFLD" id="SFLDG01129">
    <property type="entry name" value="C1.5:_HAD__Beta-PGM__Phosphata"/>
    <property type="match status" value="1"/>
</dbReference>
<dbReference type="Proteomes" id="UP000502831">
    <property type="component" value="Chromosome"/>
</dbReference>
<dbReference type="InterPro" id="IPR023198">
    <property type="entry name" value="PGP-like_dom2"/>
</dbReference>
<evidence type="ECO:0000313" key="1">
    <source>
        <dbReference type="EMBL" id="QIR76968.2"/>
    </source>
</evidence>
<reference evidence="1 2" key="1">
    <citation type="journal article" date="2017" name="Environ. Sci. Technol.">
        <title>Organohalide Respiration with Chlorinated Ethenes under Low pH Conditions.</title>
        <authorList>
            <person name="Yang Y."/>
            <person name="Capiro N.L."/>
            <person name="Marcet T.F."/>
            <person name="Yan J."/>
            <person name="Pennell K.D."/>
            <person name="Loffler F.E."/>
        </authorList>
    </citation>
    <scope>NUCLEOTIDE SEQUENCE [LARGE SCALE GENOMIC DNA]</scope>
    <source>
        <strain evidence="1 2">ACSDCE</strain>
    </source>
</reference>
<evidence type="ECO:0000313" key="2">
    <source>
        <dbReference type="Proteomes" id="UP000502831"/>
    </source>
</evidence>